<name>A0A645IR99_9ZZZZ</name>
<organism evidence="1">
    <name type="scientific">bioreactor metagenome</name>
    <dbReference type="NCBI Taxonomy" id="1076179"/>
    <lineage>
        <taxon>unclassified sequences</taxon>
        <taxon>metagenomes</taxon>
        <taxon>ecological metagenomes</taxon>
    </lineage>
</organism>
<evidence type="ECO:0000313" key="1">
    <source>
        <dbReference type="EMBL" id="MPN53747.1"/>
    </source>
</evidence>
<dbReference type="AlphaFoldDB" id="A0A645IR99"/>
<protein>
    <submittedName>
        <fullName evidence="1">Uncharacterized protein</fullName>
    </submittedName>
</protein>
<gene>
    <name evidence="1" type="ORF">SDC9_201413</name>
</gene>
<accession>A0A645IR99</accession>
<dbReference type="EMBL" id="VSSQ01121210">
    <property type="protein sequence ID" value="MPN53747.1"/>
    <property type="molecule type" value="Genomic_DNA"/>
</dbReference>
<sequence length="99" mass="11613">MRHRAHNKHRRNLSQLLGTATQNTIAFKQIILLITQQHFPLMQKTDVVANLFQIARNMGRYQNGMLVILNEFHKNIQNFVAHDGVQTAGRLIKQQQLWR</sequence>
<comment type="caution">
    <text evidence="1">The sequence shown here is derived from an EMBL/GenBank/DDBJ whole genome shotgun (WGS) entry which is preliminary data.</text>
</comment>
<reference evidence="1" key="1">
    <citation type="submission" date="2019-08" db="EMBL/GenBank/DDBJ databases">
        <authorList>
            <person name="Kucharzyk K."/>
            <person name="Murdoch R.W."/>
            <person name="Higgins S."/>
            <person name="Loffler F."/>
        </authorList>
    </citation>
    <scope>NUCLEOTIDE SEQUENCE</scope>
</reference>
<proteinExistence type="predicted"/>